<evidence type="ECO:0000256" key="19">
    <source>
        <dbReference type="PIRSR" id="PIRSR600823-4"/>
    </source>
</evidence>
<dbReference type="AlphaFoldDB" id="A0AAD8QGL3"/>
<keyword evidence="5" id="KW-0575">Peroxidase</keyword>
<dbReference type="PANTHER" id="PTHR31388">
    <property type="entry name" value="PEROXIDASE 72-RELATED"/>
    <property type="match status" value="1"/>
</dbReference>
<evidence type="ECO:0000256" key="12">
    <source>
        <dbReference type="ARBA" id="ARBA00023157"/>
    </source>
</evidence>
<protein>
    <recommendedName>
        <fullName evidence="4">peroxidase</fullName>
        <ecNumber evidence="4">1.11.1.7</ecNumber>
    </recommendedName>
</protein>
<evidence type="ECO:0000256" key="6">
    <source>
        <dbReference type="ARBA" id="ARBA00022617"/>
    </source>
</evidence>
<evidence type="ECO:0000256" key="9">
    <source>
        <dbReference type="ARBA" id="ARBA00022837"/>
    </source>
</evidence>
<dbReference type="PRINTS" id="PR00461">
    <property type="entry name" value="PLPEROXIDASE"/>
</dbReference>
<comment type="cofactor">
    <cofactor evidence="18">
        <name>heme b</name>
        <dbReference type="ChEBI" id="CHEBI:60344"/>
    </cofactor>
    <text evidence="18">Binds 1 heme b (iron(II)-protoporphyrin IX) group per subunit.</text>
</comment>
<feature type="binding site" evidence="18">
    <location>
        <position position="246"/>
    </location>
    <ligand>
        <name>Ca(2+)</name>
        <dbReference type="ChEBI" id="CHEBI:29108"/>
        <label>2</label>
    </ligand>
</feature>
<gene>
    <name evidence="23" type="ORF">QYE76_016442</name>
</gene>
<dbReference type="InterPro" id="IPR000823">
    <property type="entry name" value="Peroxidase_pln"/>
</dbReference>
<evidence type="ECO:0000256" key="2">
    <source>
        <dbReference type="ARBA" id="ARBA00004613"/>
    </source>
</evidence>
<dbReference type="Gene3D" id="1.10.520.10">
    <property type="match status" value="1"/>
</dbReference>
<evidence type="ECO:0000256" key="1">
    <source>
        <dbReference type="ARBA" id="ARBA00000189"/>
    </source>
</evidence>
<keyword evidence="11 18" id="KW-0408">Iron</keyword>
<feature type="binding site" evidence="18">
    <location>
        <position position="82"/>
    </location>
    <ligand>
        <name>Ca(2+)</name>
        <dbReference type="ChEBI" id="CHEBI:29108"/>
        <label>1</label>
    </ligand>
</feature>
<keyword evidence="15" id="KW-0376">Hydrogen peroxide</keyword>
<sequence>MAPATPKDSSSSALPGLLLLLAAATSVAVANAQLSENYYGSSCPAALLTIRTVVTTAVLLDRRMGASLLRLHFHDCFVQGCDASVLLDDTAGFTGEKGAGPNAGSLRGLEVIDKIKMLLEFMCPRTISCADILAVAARDSVVRLGGPSWAVQLGRRDATTASASLASSDLPGPNSNLNDLLVAFSKKGLSTTDMVALSGAHTIGRAQCQNYRNRIYTDTDIDGAFAASLRGGCPQAGGDGNLAPLDASSPNTFDNGYFSGLLSRQGLLHSDQALYDGGSTDDLVRTYASNNDQFGSDFAAAMVKLSNIGLLTGSSGEIRVNCRACGGRLQFKRIRDRENIVITLFVDRYWWTSEHTRVKILMYLDMTISFLSILADFGSQSWKVSSNVQFRQKTNWCSGEHTSPFYNNVLEKAYLHLTLKALIYRMLTKNVDEEIAGDLCEANLQDINLAFSHTLYISSRGGPLIILSITRLIRQTSGMCLLEMHLVHTEVTTYQLEYLSFRRKKGKTTNFSFIHAMMGRVGSDTVQVRKCGVGNSGVSKLLD</sequence>
<evidence type="ECO:0000256" key="4">
    <source>
        <dbReference type="ARBA" id="ARBA00012313"/>
    </source>
</evidence>
<organism evidence="23 24">
    <name type="scientific">Lolium multiflorum</name>
    <name type="common">Italian ryegrass</name>
    <name type="synonym">Lolium perenne subsp. multiflorum</name>
    <dbReference type="NCBI Taxonomy" id="4521"/>
    <lineage>
        <taxon>Eukaryota</taxon>
        <taxon>Viridiplantae</taxon>
        <taxon>Streptophyta</taxon>
        <taxon>Embryophyta</taxon>
        <taxon>Tracheophyta</taxon>
        <taxon>Spermatophyta</taxon>
        <taxon>Magnoliopsida</taxon>
        <taxon>Liliopsida</taxon>
        <taxon>Poales</taxon>
        <taxon>Poaceae</taxon>
        <taxon>BOP clade</taxon>
        <taxon>Pooideae</taxon>
        <taxon>Poodae</taxon>
        <taxon>Poeae</taxon>
        <taxon>Poeae Chloroplast Group 2 (Poeae type)</taxon>
        <taxon>Loliodinae</taxon>
        <taxon>Loliinae</taxon>
        <taxon>Lolium</taxon>
    </lineage>
</organism>
<evidence type="ECO:0000256" key="7">
    <source>
        <dbReference type="ARBA" id="ARBA00022723"/>
    </source>
</evidence>
<dbReference type="InterPro" id="IPR002016">
    <property type="entry name" value="Haem_peroxidase"/>
</dbReference>
<evidence type="ECO:0000313" key="23">
    <source>
        <dbReference type="EMBL" id="KAK1601721.1"/>
    </source>
</evidence>
<dbReference type="PRINTS" id="PR00458">
    <property type="entry name" value="PEROXIDASE"/>
</dbReference>
<comment type="caution">
    <text evidence="23">The sequence shown here is derived from an EMBL/GenBank/DDBJ whole genome shotgun (WGS) entry which is preliminary data.</text>
</comment>
<feature type="site" description="Transition state stabilizer" evidence="19">
    <location>
        <position position="70"/>
    </location>
</feature>
<feature type="binding site" evidence="18">
    <location>
        <position position="75"/>
    </location>
    <ligand>
        <name>Ca(2+)</name>
        <dbReference type="ChEBI" id="CHEBI:29108"/>
        <label>1</label>
    </ligand>
</feature>
<dbReference type="GO" id="GO:0020037">
    <property type="term" value="F:heme binding"/>
    <property type="evidence" value="ECO:0007669"/>
    <property type="project" value="InterPro"/>
</dbReference>
<dbReference type="GO" id="GO:0042744">
    <property type="term" value="P:hydrogen peroxide catabolic process"/>
    <property type="evidence" value="ECO:0007669"/>
    <property type="project" value="UniProtKB-KW"/>
</dbReference>
<evidence type="ECO:0000256" key="16">
    <source>
        <dbReference type="PIRSR" id="PIRSR600823-1"/>
    </source>
</evidence>
<feature type="disulfide bond" evidence="20">
    <location>
        <begin position="43"/>
        <end position="123"/>
    </location>
</feature>
<feature type="active site" description="Proton acceptor" evidence="16">
    <location>
        <position position="74"/>
    </location>
</feature>
<dbReference type="PROSITE" id="PS00435">
    <property type="entry name" value="PEROXIDASE_1"/>
    <property type="match status" value="1"/>
</dbReference>
<feature type="chain" id="PRO_5041915876" description="peroxidase" evidence="21">
    <location>
        <begin position="33"/>
        <end position="543"/>
    </location>
</feature>
<keyword evidence="6" id="KW-0349">Heme</keyword>
<comment type="similarity">
    <text evidence="3">Belongs to the peroxidase family. Ascorbate peroxidase subfamily.</text>
</comment>
<keyword evidence="7 18" id="KW-0479">Metal-binding</keyword>
<keyword evidence="24" id="KW-1185">Reference proteome</keyword>
<dbReference type="GO" id="GO:0140825">
    <property type="term" value="F:lactoperoxidase activity"/>
    <property type="evidence" value="ECO:0007669"/>
    <property type="project" value="UniProtKB-EC"/>
</dbReference>
<keyword evidence="14" id="KW-0873">Pyrrolidone carboxylic acid</keyword>
<evidence type="ECO:0000256" key="21">
    <source>
        <dbReference type="SAM" id="SignalP"/>
    </source>
</evidence>
<reference evidence="23" key="1">
    <citation type="submission" date="2023-07" db="EMBL/GenBank/DDBJ databases">
        <title>A chromosome-level genome assembly of Lolium multiflorum.</title>
        <authorList>
            <person name="Chen Y."/>
            <person name="Copetti D."/>
            <person name="Kolliker R."/>
            <person name="Studer B."/>
        </authorList>
    </citation>
    <scope>NUCLEOTIDE SEQUENCE</scope>
    <source>
        <strain evidence="23">02402/16</strain>
        <tissue evidence="23">Leaf</tissue>
    </source>
</reference>
<feature type="binding site" description="axial binding residue" evidence="18">
    <location>
        <position position="201"/>
    </location>
    <ligand>
        <name>heme b</name>
        <dbReference type="ChEBI" id="CHEBI:60344"/>
    </ligand>
    <ligandPart>
        <name>Fe</name>
        <dbReference type="ChEBI" id="CHEBI:18248"/>
    </ligandPart>
</feature>
<evidence type="ECO:0000256" key="15">
    <source>
        <dbReference type="ARBA" id="ARBA00023324"/>
    </source>
</evidence>
<evidence type="ECO:0000256" key="18">
    <source>
        <dbReference type="PIRSR" id="PIRSR600823-3"/>
    </source>
</evidence>
<feature type="binding site" evidence="18">
    <location>
        <position position="202"/>
    </location>
    <ligand>
        <name>Ca(2+)</name>
        <dbReference type="ChEBI" id="CHEBI:29108"/>
        <label>2</label>
    </ligand>
</feature>
<feature type="binding site" evidence="18">
    <location>
        <position position="84"/>
    </location>
    <ligand>
        <name>Ca(2+)</name>
        <dbReference type="ChEBI" id="CHEBI:29108"/>
        <label>1</label>
    </ligand>
</feature>
<evidence type="ECO:0000256" key="14">
    <source>
        <dbReference type="ARBA" id="ARBA00023283"/>
    </source>
</evidence>
<evidence type="ECO:0000256" key="3">
    <source>
        <dbReference type="ARBA" id="ARBA00006873"/>
    </source>
</evidence>
<dbReference type="InterPro" id="IPR033905">
    <property type="entry name" value="Secretory_peroxidase"/>
</dbReference>
<keyword evidence="8 21" id="KW-0732">Signal</keyword>
<dbReference type="PANTHER" id="PTHR31388:SF202">
    <property type="entry name" value="PEROXIDASE"/>
    <property type="match status" value="1"/>
</dbReference>
<feature type="binding site" evidence="17">
    <location>
        <position position="171"/>
    </location>
    <ligand>
        <name>substrate</name>
    </ligand>
</feature>
<evidence type="ECO:0000256" key="8">
    <source>
        <dbReference type="ARBA" id="ARBA00022729"/>
    </source>
</evidence>
<dbReference type="EMBL" id="JAUUTY010000360">
    <property type="protein sequence ID" value="KAK1601721.1"/>
    <property type="molecule type" value="Genomic_DNA"/>
</dbReference>
<dbReference type="GO" id="GO:0046872">
    <property type="term" value="F:metal ion binding"/>
    <property type="evidence" value="ECO:0007669"/>
    <property type="project" value="UniProtKB-KW"/>
</dbReference>
<feature type="disulfide bond" evidence="20">
    <location>
        <begin position="76"/>
        <end position="81"/>
    </location>
</feature>
<evidence type="ECO:0000313" key="24">
    <source>
        <dbReference type="Proteomes" id="UP001231189"/>
    </source>
</evidence>
<dbReference type="GO" id="GO:0005576">
    <property type="term" value="C:extracellular region"/>
    <property type="evidence" value="ECO:0007669"/>
    <property type="project" value="UniProtKB-SubCell"/>
</dbReference>
<comment type="catalytic activity">
    <reaction evidence="1">
        <text>2 a phenolic donor + H2O2 = 2 a phenolic radical donor + 2 H2O</text>
        <dbReference type="Rhea" id="RHEA:56136"/>
        <dbReference type="ChEBI" id="CHEBI:15377"/>
        <dbReference type="ChEBI" id="CHEBI:16240"/>
        <dbReference type="ChEBI" id="CHEBI:139520"/>
        <dbReference type="ChEBI" id="CHEBI:139521"/>
        <dbReference type="EC" id="1.11.1.7"/>
    </reaction>
</comment>
<feature type="disulfide bond" evidence="20">
    <location>
        <begin position="129"/>
        <end position="322"/>
    </location>
</feature>
<dbReference type="EC" id="1.11.1.7" evidence="4"/>
<comment type="subcellular location">
    <subcellularLocation>
        <location evidence="2">Secreted</location>
    </subcellularLocation>
</comment>
<evidence type="ECO:0000256" key="13">
    <source>
        <dbReference type="ARBA" id="ARBA00023180"/>
    </source>
</evidence>
<keyword evidence="10" id="KW-0560">Oxidoreductase</keyword>
<feature type="binding site" evidence="18">
    <location>
        <position position="80"/>
    </location>
    <ligand>
        <name>Ca(2+)</name>
        <dbReference type="ChEBI" id="CHEBI:29108"/>
        <label>1</label>
    </ligand>
</feature>
<feature type="signal peptide" evidence="21">
    <location>
        <begin position="1"/>
        <end position="32"/>
    </location>
</feature>
<dbReference type="PROSITE" id="PS50873">
    <property type="entry name" value="PEROXIDASE_4"/>
    <property type="match status" value="1"/>
</dbReference>
<comment type="cofactor">
    <cofactor evidence="18">
        <name>Ca(2+)</name>
        <dbReference type="ChEBI" id="CHEBI:29108"/>
    </cofactor>
    <text evidence="18">Binds 2 calcium ions per subunit.</text>
</comment>
<feature type="domain" description="Plant heme peroxidase family profile" evidence="22">
    <location>
        <begin position="33"/>
        <end position="326"/>
    </location>
</feature>
<feature type="binding site" evidence="18">
    <location>
        <position position="254"/>
    </location>
    <ligand>
        <name>Ca(2+)</name>
        <dbReference type="ChEBI" id="CHEBI:29108"/>
        <label>2</label>
    </ligand>
</feature>
<feature type="binding site" evidence="18">
    <location>
        <position position="96"/>
    </location>
    <ligand>
        <name>Ca(2+)</name>
        <dbReference type="ChEBI" id="CHEBI:29108"/>
        <label>1</label>
    </ligand>
</feature>
<name>A0AAD8QGL3_LOLMU</name>
<dbReference type="FunFam" id="1.10.420.10:FF:000006">
    <property type="entry name" value="Peroxidase"/>
    <property type="match status" value="1"/>
</dbReference>
<evidence type="ECO:0000256" key="11">
    <source>
        <dbReference type="ARBA" id="ARBA00023004"/>
    </source>
</evidence>
<accession>A0AAD8QGL3</accession>
<dbReference type="Pfam" id="PF00141">
    <property type="entry name" value="peroxidase"/>
    <property type="match status" value="1"/>
</dbReference>
<proteinExistence type="inferred from homology"/>
<feature type="disulfide bond" evidence="20">
    <location>
        <begin position="208"/>
        <end position="233"/>
    </location>
</feature>
<evidence type="ECO:0000259" key="22">
    <source>
        <dbReference type="PROSITE" id="PS50873"/>
    </source>
</evidence>
<dbReference type="FunFam" id="1.10.520.10:FF:000009">
    <property type="entry name" value="Peroxidase"/>
    <property type="match status" value="1"/>
</dbReference>
<dbReference type="Gene3D" id="1.10.420.10">
    <property type="entry name" value="Peroxidase, domain 2"/>
    <property type="match status" value="1"/>
</dbReference>
<dbReference type="PROSITE" id="PS00436">
    <property type="entry name" value="PEROXIDASE_2"/>
    <property type="match status" value="1"/>
</dbReference>
<feature type="binding site" evidence="18">
    <location>
        <position position="78"/>
    </location>
    <ligand>
        <name>Ca(2+)</name>
        <dbReference type="ChEBI" id="CHEBI:29108"/>
        <label>1</label>
    </ligand>
</feature>
<dbReference type="GO" id="GO:0006979">
    <property type="term" value="P:response to oxidative stress"/>
    <property type="evidence" value="ECO:0007669"/>
    <property type="project" value="InterPro"/>
</dbReference>
<dbReference type="InterPro" id="IPR010255">
    <property type="entry name" value="Haem_peroxidase_sf"/>
</dbReference>
<evidence type="ECO:0000256" key="10">
    <source>
        <dbReference type="ARBA" id="ARBA00023002"/>
    </source>
</evidence>
<evidence type="ECO:0000256" key="17">
    <source>
        <dbReference type="PIRSR" id="PIRSR600823-2"/>
    </source>
</evidence>
<keyword evidence="13" id="KW-0325">Glycoprotein</keyword>
<dbReference type="InterPro" id="IPR019793">
    <property type="entry name" value="Peroxidases_heam-ligand_BS"/>
</dbReference>
<evidence type="ECO:0000256" key="20">
    <source>
        <dbReference type="PIRSR" id="PIRSR600823-5"/>
    </source>
</evidence>
<keyword evidence="9 18" id="KW-0106">Calcium</keyword>
<dbReference type="CDD" id="cd00693">
    <property type="entry name" value="secretory_peroxidase"/>
    <property type="match status" value="1"/>
</dbReference>
<dbReference type="SUPFAM" id="SSF48113">
    <property type="entry name" value="Heme-dependent peroxidases"/>
    <property type="match status" value="1"/>
</dbReference>
<keyword evidence="12 20" id="KW-1015">Disulfide bond</keyword>
<dbReference type="InterPro" id="IPR019794">
    <property type="entry name" value="Peroxidases_AS"/>
</dbReference>
<dbReference type="Proteomes" id="UP001231189">
    <property type="component" value="Unassembled WGS sequence"/>
</dbReference>
<evidence type="ECO:0000256" key="5">
    <source>
        <dbReference type="ARBA" id="ARBA00022559"/>
    </source>
</evidence>